<dbReference type="PANTHER" id="PTHR30404:SF0">
    <property type="entry name" value="N-ACETYLMURAMOYL-L-ALANINE AMIDASE AMIC"/>
    <property type="match status" value="1"/>
</dbReference>
<feature type="chain" id="PRO_5009300764" description="N-acetylmuramoyl-L-alanine amidase" evidence="4">
    <location>
        <begin position="24"/>
        <end position="408"/>
    </location>
</feature>
<dbReference type="InterPro" id="IPR050695">
    <property type="entry name" value="N-acetylmuramoyl_amidase_3"/>
</dbReference>
<protein>
    <recommendedName>
        <fullName evidence="2">N-acetylmuramoyl-L-alanine amidase</fullName>
        <ecNumber evidence="2">3.5.1.28</ecNumber>
    </recommendedName>
</protein>
<dbReference type="CDD" id="cd02696">
    <property type="entry name" value="MurNAc-LAA"/>
    <property type="match status" value="1"/>
</dbReference>
<dbReference type="SMART" id="SM00646">
    <property type="entry name" value="Ami_3"/>
    <property type="match status" value="1"/>
</dbReference>
<evidence type="ECO:0000313" key="7">
    <source>
        <dbReference type="Proteomes" id="UP000198634"/>
    </source>
</evidence>
<keyword evidence="4" id="KW-0732">Signal</keyword>
<dbReference type="AlphaFoldDB" id="A0A1H8YS63"/>
<evidence type="ECO:0000259" key="5">
    <source>
        <dbReference type="SMART" id="SM00646"/>
    </source>
</evidence>
<evidence type="ECO:0000256" key="3">
    <source>
        <dbReference type="ARBA" id="ARBA00022801"/>
    </source>
</evidence>
<dbReference type="Proteomes" id="UP000198634">
    <property type="component" value="Unassembled WGS sequence"/>
</dbReference>
<accession>A0A1H8YS63</accession>
<dbReference type="Pfam" id="PF01520">
    <property type="entry name" value="Amidase_3"/>
    <property type="match status" value="1"/>
</dbReference>
<reference evidence="6 7" key="1">
    <citation type="submission" date="2016-10" db="EMBL/GenBank/DDBJ databases">
        <authorList>
            <person name="de Groot N.N."/>
        </authorList>
    </citation>
    <scope>NUCLEOTIDE SEQUENCE [LARGE SCALE GENOMIC DNA]</scope>
    <source>
        <strain evidence="6 7">DSM 22007</strain>
    </source>
</reference>
<dbReference type="PANTHER" id="PTHR30404">
    <property type="entry name" value="N-ACETYLMURAMOYL-L-ALANINE AMIDASE"/>
    <property type="match status" value="1"/>
</dbReference>
<evidence type="ECO:0000256" key="1">
    <source>
        <dbReference type="ARBA" id="ARBA00001561"/>
    </source>
</evidence>
<organism evidence="6 7">
    <name type="scientific">Thalassovita taeanensis</name>
    <dbReference type="NCBI Taxonomy" id="657014"/>
    <lineage>
        <taxon>Bacteria</taxon>
        <taxon>Pseudomonadati</taxon>
        <taxon>Pseudomonadota</taxon>
        <taxon>Alphaproteobacteria</taxon>
        <taxon>Rhodobacterales</taxon>
        <taxon>Roseobacteraceae</taxon>
        <taxon>Thalassovita</taxon>
    </lineage>
</organism>
<feature type="domain" description="MurNAc-LAA" evidence="5">
    <location>
        <begin position="238"/>
        <end position="393"/>
    </location>
</feature>
<feature type="signal peptide" evidence="4">
    <location>
        <begin position="1"/>
        <end position="23"/>
    </location>
</feature>
<evidence type="ECO:0000256" key="4">
    <source>
        <dbReference type="SAM" id="SignalP"/>
    </source>
</evidence>
<dbReference type="EMBL" id="FOEP01000001">
    <property type="protein sequence ID" value="SEP55006.1"/>
    <property type="molecule type" value="Genomic_DNA"/>
</dbReference>
<dbReference type="Pfam" id="PF11741">
    <property type="entry name" value="AMIN"/>
    <property type="match status" value="1"/>
</dbReference>
<evidence type="ECO:0000313" key="6">
    <source>
        <dbReference type="EMBL" id="SEP55006.1"/>
    </source>
</evidence>
<dbReference type="GO" id="GO:0008745">
    <property type="term" value="F:N-acetylmuramoyl-L-alanine amidase activity"/>
    <property type="evidence" value="ECO:0007669"/>
    <property type="project" value="UniProtKB-EC"/>
</dbReference>
<comment type="catalytic activity">
    <reaction evidence="1">
        <text>Hydrolyzes the link between N-acetylmuramoyl residues and L-amino acid residues in certain cell-wall glycopeptides.</text>
        <dbReference type="EC" id="3.5.1.28"/>
    </reaction>
</comment>
<dbReference type="GO" id="GO:0030288">
    <property type="term" value="C:outer membrane-bounded periplasmic space"/>
    <property type="evidence" value="ECO:0007669"/>
    <property type="project" value="TreeGrafter"/>
</dbReference>
<dbReference type="GO" id="GO:0009253">
    <property type="term" value="P:peptidoglycan catabolic process"/>
    <property type="evidence" value="ECO:0007669"/>
    <property type="project" value="InterPro"/>
</dbReference>
<proteinExistence type="predicted"/>
<dbReference type="STRING" id="657014.SAMN04488092_10139"/>
<sequence>MSRIFKAIAVWALLGLTALPVAAQELSGLARVEVGGSQITDSWGGLRVRLALTQGVPFRAYTLDGPPRLVLDFREVDWQGVTKPVLLNADRATDLRFGTFRPGWSRMVVDLSGPLALSKVGMSIAPDSGKAVLTAELDEVAPEAFAALSGAPHDPRWDLPPPSARAMPPRIPGDGPLVVVLDPGHGGIDPGAEREGYQEKDLMLSFARELKETLLRSGGFEVVITREDDSFVSLERRIAIAHEAGAHVFLSLHADVLAEGQAHGATVHLLSDSATDKATALLAERHDRDDILSGVDLTGQDDVVAGVLMDLARQETQPRSERLALALVAGFEKAGAPLNRRPVRRAAFSVLKAADIPSLLLEVGFMSSPRDLKNLSNTQWRIGMAAAIRDGLRAWVAEDAALSHLVRQ</sequence>
<dbReference type="SUPFAM" id="SSF53187">
    <property type="entry name" value="Zn-dependent exopeptidases"/>
    <property type="match status" value="1"/>
</dbReference>
<dbReference type="EC" id="3.5.1.28" evidence="2"/>
<dbReference type="InterPro" id="IPR002508">
    <property type="entry name" value="MurNAc-LAA_cat"/>
</dbReference>
<keyword evidence="7" id="KW-1185">Reference proteome</keyword>
<keyword evidence="3" id="KW-0378">Hydrolase</keyword>
<dbReference type="Gene3D" id="3.40.630.40">
    <property type="entry name" value="Zn-dependent exopeptidases"/>
    <property type="match status" value="1"/>
</dbReference>
<dbReference type="InterPro" id="IPR021731">
    <property type="entry name" value="AMIN_dom"/>
</dbReference>
<dbReference type="RefSeq" id="WP_090266527.1">
    <property type="nucleotide sequence ID" value="NZ_FOEP01000001.1"/>
</dbReference>
<dbReference type="OrthoDB" id="9806267at2"/>
<evidence type="ECO:0000256" key="2">
    <source>
        <dbReference type="ARBA" id="ARBA00011901"/>
    </source>
</evidence>
<name>A0A1H8YS63_9RHOB</name>
<gene>
    <name evidence="6" type="ORF">SAMN04488092_10139</name>
</gene>
<dbReference type="Gene3D" id="2.60.40.3500">
    <property type="match status" value="1"/>
</dbReference>